<dbReference type="OrthoDB" id="9812702at2"/>
<evidence type="ECO:0000256" key="8">
    <source>
        <dbReference type="HAMAP-Rule" id="MF_00360"/>
    </source>
</evidence>
<dbReference type="EMBL" id="FNHG01000011">
    <property type="protein sequence ID" value="SDM42869.1"/>
    <property type="molecule type" value="Genomic_DNA"/>
</dbReference>
<dbReference type="SUPFAM" id="SSF54995">
    <property type="entry name" value="Ribosomal protein S6"/>
    <property type="match status" value="1"/>
</dbReference>
<keyword evidence="5 8" id="KW-0687">Ribonucleoprotein</keyword>
<comment type="function">
    <text evidence="6 8">Binds together with bS18 to 16S ribosomal RNA.</text>
</comment>
<keyword evidence="3 8" id="KW-0694">RNA-binding</keyword>
<evidence type="ECO:0000256" key="4">
    <source>
        <dbReference type="ARBA" id="ARBA00022980"/>
    </source>
</evidence>
<evidence type="ECO:0000256" key="9">
    <source>
        <dbReference type="SAM" id="MobiDB-lite"/>
    </source>
</evidence>
<dbReference type="CDD" id="cd00473">
    <property type="entry name" value="bS6"/>
    <property type="match status" value="1"/>
</dbReference>
<dbReference type="Proteomes" id="UP000199759">
    <property type="component" value="Unassembled WGS sequence"/>
</dbReference>
<gene>
    <name evidence="8" type="primary">rpsF</name>
    <name evidence="10" type="ORF">SAMN04488568_11135</name>
</gene>
<dbReference type="HAMAP" id="MF_00360">
    <property type="entry name" value="Ribosomal_bS6"/>
    <property type="match status" value="1"/>
</dbReference>
<dbReference type="Gene3D" id="3.30.70.60">
    <property type="match status" value="1"/>
</dbReference>
<evidence type="ECO:0000256" key="5">
    <source>
        <dbReference type="ARBA" id="ARBA00023274"/>
    </source>
</evidence>
<evidence type="ECO:0000256" key="3">
    <source>
        <dbReference type="ARBA" id="ARBA00022884"/>
    </source>
</evidence>
<comment type="similarity">
    <text evidence="1 8">Belongs to the bacterial ribosomal protein bS6 family.</text>
</comment>
<evidence type="ECO:0000256" key="1">
    <source>
        <dbReference type="ARBA" id="ARBA00009512"/>
    </source>
</evidence>
<evidence type="ECO:0000256" key="2">
    <source>
        <dbReference type="ARBA" id="ARBA00022730"/>
    </source>
</evidence>
<name>A0A1G9T580_9PROT</name>
<evidence type="ECO:0000313" key="10">
    <source>
        <dbReference type="EMBL" id="SDM42869.1"/>
    </source>
</evidence>
<dbReference type="PANTHER" id="PTHR21011:SF1">
    <property type="entry name" value="SMALL RIBOSOMAL SUBUNIT PROTEIN BS6M"/>
    <property type="match status" value="1"/>
</dbReference>
<reference evidence="10 11" key="1">
    <citation type="submission" date="2016-10" db="EMBL/GenBank/DDBJ databases">
        <authorList>
            <person name="de Groot N.N."/>
        </authorList>
    </citation>
    <scope>NUCLEOTIDE SEQUENCE [LARGE SCALE GENOMIC DNA]</scope>
    <source>
        <strain evidence="10 11">DSM 16077</strain>
    </source>
</reference>
<dbReference type="InterPro" id="IPR020814">
    <property type="entry name" value="Ribosomal_S6_plastid/chlpt"/>
</dbReference>
<dbReference type="InterPro" id="IPR000529">
    <property type="entry name" value="Ribosomal_bS6"/>
</dbReference>
<dbReference type="NCBIfam" id="TIGR00166">
    <property type="entry name" value="S6"/>
    <property type="match status" value="1"/>
</dbReference>
<feature type="compositionally biased region" description="Basic and acidic residues" evidence="9">
    <location>
        <begin position="105"/>
        <end position="118"/>
    </location>
</feature>
<dbReference type="InterPro" id="IPR035980">
    <property type="entry name" value="Ribosomal_bS6_sf"/>
</dbReference>
<dbReference type="GO" id="GO:0003735">
    <property type="term" value="F:structural constituent of ribosome"/>
    <property type="evidence" value="ECO:0007669"/>
    <property type="project" value="InterPro"/>
</dbReference>
<organism evidence="10 11">
    <name type="scientific">Maricaulis salignorans</name>
    <dbReference type="NCBI Taxonomy" id="144026"/>
    <lineage>
        <taxon>Bacteria</taxon>
        <taxon>Pseudomonadati</taxon>
        <taxon>Pseudomonadota</taxon>
        <taxon>Alphaproteobacteria</taxon>
        <taxon>Maricaulales</taxon>
        <taxon>Maricaulaceae</taxon>
        <taxon>Maricaulis</taxon>
    </lineage>
</organism>
<feature type="region of interest" description="Disordered" evidence="9">
    <location>
        <begin position="99"/>
        <end position="118"/>
    </location>
</feature>
<evidence type="ECO:0000256" key="7">
    <source>
        <dbReference type="ARBA" id="ARBA00035294"/>
    </source>
</evidence>
<dbReference type="GO" id="GO:0070181">
    <property type="term" value="F:small ribosomal subunit rRNA binding"/>
    <property type="evidence" value="ECO:0007669"/>
    <property type="project" value="TreeGrafter"/>
</dbReference>
<dbReference type="PROSITE" id="PS01048">
    <property type="entry name" value="RIBOSOMAL_S6"/>
    <property type="match status" value="1"/>
</dbReference>
<evidence type="ECO:0000313" key="11">
    <source>
        <dbReference type="Proteomes" id="UP000199759"/>
    </source>
</evidence>
<dbReference type="STRING" id="144026.SAMN04488568_11135"/>
<protein>
    <recommendedName>
        <fullName evidence="7 8">Small ribosomal subunit protein bS6</fullName>
    </recommendedName>
</protein>
<dbReference type="AlphaFoldDB" id="A0A1G9T580"/>
<keyword evidence="2 8" id="KW-0699">rRNA-binding</keyword>
<dbReference type="GO" id="GO:0006412">
    <property type="term" value="P:translation"/>
    <property type="evidence" value="ECO:0007669"/>
    <property type="project" value="UniProtKB-UniRule"/>
</dbReference>
<keyword evidence="11" id="KW-1185">Reference proteome</keyword>
<dbReference type="GO" id="GO:0022627">
    <property type="term" value="C:cytosolic small ribosomal subunit"/>
    <property type="evidence" value="ECO:0007669"/>
    <property type="project" value="TreeGrafter"/>
</dbReference>
<dbReference type="InterPro" id="IPR014717">
    <property type="entry name" value="Transl_elong_EF1B/ribsomal_bS6"/>
</dbReference>
<dbReference type="RefSeq" id="WP_091770150.1">
    <property type="nucleotide sequence ID" value="NZ_FNHG01000011.1"/>
</dbReference>
<dbReference type="Pfam" id="PF01250">
    <property type="entry name" value="Ribosomal_S6"/>
    <property type="match status" value="1"/>
</dbReference>
<accession>A0A1G9T580</accession>
<keyword evidence="4 8" id="KW-0689">Ribosomal protein</keyword>
<dbReference type="PANTHER" id="PTHR21011">
    <property type="entry name" value="MITOCHONDRIAL 28S RIBOSOMAL PROTEIN S6"/>
    <property type="match status" value="1"/>
</dbReference>
<evidence type="ECO:0000256" key="6">
    <source>
        <dbReference type="ARBA" id="ARBA00035104"/>
    </source>
</evidence>
<proteinExistence type="inferred from homology"/>
<sequence>MALYEHVFIVRPDVSPAQMETLLEETKTLIETNGGKTGKIEYWGLRNLSYRINKSRKGHYGLIDIDANGAVIDELERLQRLSEDVMRFMTLRVDEHTDQPSAILSKKDDRRPRRDFRS</sequence>
<dbReference type="InterPro" id="IPR020815">
    <property type="entry name" value="Ribosomal_bS6_CS"/>
</dbReference>